<reference evidence="1" key="1">
    <citation type="submission" date="2020-04" db="EMBL/GenBank/DDBJ databases">
        <authorList>
            <person name="Broberg M."/>
        </authorList>
    </citation>
    <scope>NUCLEOTIDE SEQUENCE</scope>
</reference>
<dbReference type="Proteomes" id="UP000836387">
    <property type="component" value="Unassembled WGS sequence"/>
</dbReference>
<keyword evidence="2" id="KW-1185">Reference proteome</keyword>
<sequence>MVKLFILLGAHPSLCMASQHGFLETTLLNLQNGAQVNPATRLGRKPLYVAPKRQQSDFQSFKGQILWLVLNMAQPLC</sequence>
<evidence type="ECO:0000313" key="2">
    <source>
        <dbReference type="Proteomes" id="UP000836387"/>
    </source>
</evidence>
<comment type="caution">
    <text evidence="1">The sequence shown here is derived from an EMBL/GenBank/DDBJ whole genome shotgun (WGS) entry which is preliminary data.</text>
</comment>
<evidence type="ECO:0000313" key="1">
    <source>
        <dbReference type="EMBL" id="CAG9944739.1"/>
    </source>
</evidence>
<proteinExistence type="predicted"/>
<reference evidence="1" key="2">
    <citation type="submission" date="2021-10" db="EMBL/GenBank/DDBJ databases">
        <authorList>
            <person name="Piombo E."/>
        </authorList>
    </citation>
    <scope>NUCLEOTIDE SEQUENCE</scope>
</reference>
<gene>
    <name evidence="1" type="ORF">CRV2_00010830</name>
</gene>
<dbReference type="EMBL" id="CADEHS020000008">
    <property type="protein sequence ID" value="CAG9944739.1"/>
    <property type="molecule type" value="Genomic_DNA"/>
</dbReference>
<name>A0ACA9TV02_BIOOC</name>
<organism evidence="1 2">
    <name type="scientific">Clonostachys rosea f. rosea IK726</name>
    <dbReference type="NCBI Taxonomy" id="1349383"/>
    <lineage>
        <taxon>Eukaryota</taxon>
        <taxon>Fungi</taxon>
        <taxon>Dikarya</taxon>
        <taxon>Ascomycota</taxon>
        <taxon>Pezizomycotina</taxon>
        <taxon>Sordariomycetes</taxon>
        <taxon>Hypocreomycetidae</taxon>
        <taxon>Hypocreales</taxon>
        <taxon>Bionectriaceae</taxon>
        <taxon>Clonostachys</taxon>
    </lineage>
</organism>
<protein>
    <submittedName>
        <fullName evidence="1">Uncharacterized protein</fullName>
    </submittedName>
</protein>
<accession>A0ACA9TV02</accession>